<proteinExistence type="predicted"/>
<sequence>MAPQLFRMPLGSRPNIFLASELSRTVVDFCKASDITEAWVASYSLTEPGDLDPWAVVMHAEKAAVAEKLMLSVNIRASRPLDPSPGSRWEPAGSPGSLAASTWE</sequence>
<protein>
    <submittedName>
        <fullName evidence="2">Uncharacterized protein</fullName>
    </submittedName>
</protein>
<evidence type="ECO:0000256" key="1">
    <source>
        <dbReference type="SAM" id="MobiDB-lite"/>
    </source>
</evidence>
<name>A0A1Q9E5L7_SYMMI</name>
<organism evidence="2 3">
    <name type="scientific">Symbiodinium microadriaticum</name>
    <name type="common">Dinoflagellate</name>
    <name type="synonym">Zooxanthella microadriatica</name>
    <dbReference type="NCBI Taxonomy" id="2951"/>
    <lineage>
        <taxon>Eukaryota</taxon>
        <taxon>Sar</taxon>
        <taxon>Alveolata</taxon>
        <taxon>Dinophyceae</taxon>
        <taxon>Suessiales</taxon>
        <taxon>Symbiodiniaceae</taxon>
        <taxon>Symbiodinium</taxon>
    </lineage>
</organism>
<dbReference type="Proteomes" id="UP000186817">
    <property type="component" value="Unassembled WGS sequence"/>
</dbReference>
<keyword evidence="3" id="KW-1185">Reference proteome</keyword>
<evidence type="ECO:0000313" key="2">
    <source>
        <dbReference type="EMBL" id="OLQ02699.1"/>
    </source>
</evidence>
<evidence type="ECO:0000313" key="3">
    <source>
        <dbReference type="Proteomes" id="UP000186817"/>
    </source>
</evidence>
<accession>A0A1Q9E5L7</accession>
<reference evidence="2 3" key="1">
    <citation type="submission" date="2016-02" db="EMBL/GenBank/DDBJ databases">
        <title>Genome analysis of coral dinoflagellate symbionts highlights evolutionary adaptations to a symbiotic lifestyle.</title>
        <authorList>
            <person name="Aranda M."/>
            <person name="Li Y."/>
            <person name="Liew Y.J."/>
            <person name="Baumgarten S."/>
            <person name="Simakov O."/>
            <person name="Wilson M."/>
            <person name="Piel J."/>
            <person name="Ashoor H."/>
            <person name="Bougouffa S."/>
            <person name="Bajic V.B."/>
            <person name="Ryu T."/>
            <person name="Ravasi T."/>
            <person name="Bayer T."/>
            <person name="Micklem G."/>
            <person name="Kim H."/>
            <person name="Bhak J."/>
            <person name="Lajeunesse T.C."/>
            <person name="Voolstra C.R."/>
        </authorList>
    </citation>
    <scope>NUCLEOTIDE SEQUENCE [LARGE SCALE GENOMIC DNA]</scope>
    <source>
        <strain evidence="2 3">CCMP2467</strain>
    </source>
</reference>
<feature type="region of interest" description="Disordered" evidence="1">
    <location>
        <begin position="78"/>
        <end position="104"/>
    </location>
</feature>
<dbReference type="EMBL" id="LSRX01000257">
    <property type="protein sequence ID" value="OLQ02699.1"/>
    <property type="molecule type" value="Genomic_DNA"/>
</dbReference>
<gene>
    <name evidence="2" type="ORF">AK812_SmicGene14415</name>
</gene>
<comment type="caution">
    <text evidence="2">The sequence shown here is derived from an EMBL/GenBank/DDBJ whole genome shotgun (WGS) entry which is preliminary data.</text>
</comment>
<dbReference type="AlphaFoldDB" id="A0A1Q9E5L7"/>